<dbReference type="AlphaFoldDB" id="A0A0H1RCA3"/>
<protein>
    <recommendedName>
        <fullName evidence="1">DUF6894 domain-containing protein</fullName>
    </recommendedName>
</protein>
<dbReference type="Proteomes" id="UP000035489">
    <property type="component" value="Unassembled WGS sequence"/>
</dbReference>
<name>A0A0H1RCA3_9HYPH</name>
<dbReference type="EMBL" id="LCYG01000091">
    <property type="protein sequence ID" value="KLK90252.1"/>
    <property type="molecule type" value="Genomic_DNA"/>
</dbReference>
<feature type="domain" description="DUF6894" evidence="1">
    <location>
        <begin position="10"/>
        <end position="79"/>
    </location>
</feature>
<keyword evidence="3" id="KW-1185">Reference proteome</keyword>
<evidence type="ECO:0000313" key="2">
    <source>
        <dbReference type="EMBL" id="KLK90252.1"/>
    </source>
</evidence>
<dbReference type="RefSeq" id="WP_047192110.1">
    <property type="nucleotide sequence ID" value="NZ_LCYG01000091.1"/>
</dbReference>
<comment type="caution">
    <text evidence="2">The sequence shown here is derived from an EMBL/GenBank/DDBJ whole genome shotgun (WGS) entry which is preliminary data.</text>
</comment>
<dbReference type="OrthoDB" id="8020209at2"/>
<sequence>MATSGAALPRFYIDLRGHFGIREDLSGTELPDVAAAESEALRIAEELLNSWSGMLPSYYDEITIEVRGEDLRPIIMIPYSEFVKYVELVRSGKASNGNHLLF</sequence>
<dbReference type="PATRIC" id="fig|1225564.3.peg.7021"/>
<proteinExistence type="predicted"/>
<accession>A0A0H1RCA3</accession>
<evidence type="ECO:0000259" key="1">
    <source>
        <dbReference type="Pfam" id="PF21834"/>
    </source>
</evidence>
<gene>
    <name evidence="2" type="ORF">AA309_26965</name>
</gene>
<organism evidence="2 3">
    <name type="scientific">Microvirga vignae</name>
    <dbReference type="NCBI Taxonomy" id="1225564"/>
    <lineage>
        <taxon>Bacteria</taxon>
        <taxon>Pseudomonadati</taxon>
        <taxon>Pseudomonadota</taxon>
        <taxon>Alphaproteobacteria</taxon>
        <taxon>Hyphomicrobiales</taxon>
        <taxon>Methylobacteriaceae</taxon>
        <taxon>Microvirga</taxon>
    </lineage>
</organism>
<reference evidence="2 3" key="1">
    <citation type="submission" date="2015-05" db="EMBL/GenBank/DDBJ databases">
        <title>Draft genome sequence of Microvirga vignae strain BR3299, a novel nitrogen fixing bacteria isolated from Brazil semi-aired region.</title>
        <authorList>
            <person name="Zilli J.E."/>
            <person name="Passos S.R."/>
            <person name="Leite J."/>
            <person name="Baldani J.I."/>
            <person name="Xavier G.R."/>
            <person name="Rumjaneck N.G."/>
            <person name="Simoes-Araujo J.L."/>
        </authorList>
    </citation>
    <scope>NUCLEOTIDE SEQUENCE [LARGE SCALE GENOMIC DNA]</scope>
    <source>
        <strain evidence="2 3">BR3299</strain>
    </source>
</reference>
<dbReference type="Pfam" id="PF21834">
    <property type="entry name" value="DUF6894"/>
    <property type="match status" value="1"/>
</dbReference>
<dbReference type="InterPro" id="IPR054189">
    <property type="entry name" value="DUF6894"/>
</dbReference>
<evidence type="ECO:0000313" key="3">
    <source>
        <dbReference type="Proteomes" id="UP000035489"/>
    </source>
</evidence>